<feature type="non-terminal residue" evidence="10">
    <location>
        <position position="402"/>
    </location>
</feature>
<dbReference type="GO" id="GO:0035556">
    <property type="term" value="P:intracellular signal transduction"/>
    <property type="evidence" value="ECO:0000318"/>
    <property type="project" value="GO_Central"/>
</dbReference>
<feature type="binding site" evidence="6">
    <location>
        <position position="62"/>
    </location>
    <ligand>
        <name>ATP</name>
        <dbReference type="ChEBI" id="CHEBI:30616"/>
    </ligand>
</feature>
<dbReference type="CDD" id="cd05578">
    <property type="entry name" value="STKc_Yank1"/>
    <property type="match status" value="1"/>
</dbReference>
<reference evidence="10 11" key="1">
    <citation type="journal article" date="2007" name="Science">
        <title>Sea anemone genome reveals ancestral eumetazoan gene repertoire and genomic organization.</title>
        <authorList>
            <person name="Putnam N.H."/>
            <person name="Srivastava M."/>
            <person name="Hellsten U."/>
            <person name="Dirks B."/>
            <person name="Chapman J."/>
            <person name="Salamov A."/>
            <person name="Terry A."/>
            <person name="Shapiro H."/>
            <person name="Lindquist E."/>
            <person name="Kapitonov V.V."/>
            <person name="Jurka J."/>
            <person name="Genikhovich G."/>
            <person name="Grigoriev I.V."/>
            <person name="Lucas S.M."/>
            <person name="Steele R.E."/>
            <person name="Finnerty J.R."/>
            <person name="Technau U."/>
            <person name="Martindale M.Q."/>
            <person name="Rokhsar D.S."/>
        </authorList>
    </citation>
    <scope>NUCLEOTIDE SEQUENCE [LARGE SCALE GENOMIC DNA]</scope>
    <source>
        <strain evidence="11">CH2 X CH6</strain>
    </source>
</reference>
<keyword evidence="5 6" id="KW-0067">ATP-binding</keyword>
<dbReference type="FunFam" id="3.30.200.20:FF:000347">
    <property type="entry name" value="serine/threonine-protein kinase 32A isoform X2"/>
    <property type="match status" value="1"/>
</dbReference>
<dbReference type="PANTHER" id="PTHR24355:SF30">
    <property type="entry name" value="SERINE_THREONINE-PROTEIN KINASE 32B ISOFORM X1"/>
    <property type="match status" value="1"/>
</dbReference>
<dbReference type="InterPro" id="IPR017441">
    <property type="entry name" value="Protein_kinase_ATP_BS"/>
</dbReference>
<evidence type="ECO:0000256" key="6">
    <source>
        <dbReference type="PROSITE-ProRule" id="PRU10141"/>
    </source>
</evidence>
<dbReference type="OMA" id="HFILLRC"/>
<accession>A7RIL6</accession>
<dbReference type="PANTHER" id="PTHR24355">
    <property type="entry name" value="G PROTEIN-COUPLED RECEPTOR KINASE/RIBOSOMAL PROTEIN S6 KINASE"/>
    <property type="match status" value="1"/>
</dbReference>
<evidence type="ECO:0000256" key="8">
    <source>
        <dbReference type="SAM" id="MobiDB-lite"/>
    </source>
</evidence>
<dbReference type="Pfam" id="PF00069">
    <property type="entry name" value="Pkinase"/>
    <property type="match status" value="1"/>
</dbReference>
<dbReference type="Gene3D" id="1.10.510.10">
    <property type="entry name" value="Transferase(Phosphotransferase) domain 1"/>
    <property type="match status" value="1"/>
</dbReference>
<dbReference type="EMBL" id="DS469512">
    <property type="protein sequence ID" value="EDO48735.1"/>
    <property type="molecule type" value="Genomic_DNA"/>
</dbReference>
<dbReference type="AlphaFoldDB" id="A7RIL6"/>
<evidence type="ECO:0000256" key="5">
    <source>
        <dbReference type="ARBA" id="ARBA00022840"/>
    </source>
</evidence>
<feature type="domain" description="Protein kinase" evidence="9">
    <location>
        <begin position="23"/>
        <end position="284"/>
    </location>
</feature>
<evidence type="ECO:0000313" key="10">
    <source>
        <dbReference type="EMBL" id="EDO48735.1"/>
    </source>
</evidence>
<dbReference type="KEGG" id="nve:5521080"/>
<dbReference type="PROSITE" id="PS00107">
    <property type="entry name" value="PROTEIN_KINASE_ATP"/>
    <property type="match status" value="1"/>
</dbReference>
<dbReference type="HOGENOM" id="CLU_000288_63_5_1"/>
<keyword evidence="1 7" id="KW-0723">Serine/threonine-protein kinase</keyword>
<sequence>MGGLQSNRRPSYDVNGEVCFDHFQILRAIGKGAFGKVCIVQKKDTKAMYAMKYMNKSACIKKDAVRNVLRELEILQTIEHPFIVNLWFSFQDEEDIFMVVDLLLGGDIRYHLQQGMRVDENRVKLYICELGLALGYLRSKKIVHRDLKPDNMLLDEKGHVHLTDFNIATILQDGTLATSMSGTKPYMAPEIFHTACGEKQGYGFAVDWWGLGLCAYEMLRLRRPYEILANTSIQEACQTFSSQSISYPCSWSEPMVTILQKLLQQDPKSRLQTIEDLKEEHLMASVDWEMVYRKELKPSFVPPKDHLNCDPTYELEEMIIESKPLHKKKKRLAKMNSKIDNEASTDPMQVSLDEIRKTFKIYNREKCLQEALQSCDTALPEETDTSKRAHDVDDDVPVTEIN</sequence>
<keyword evidence="2" id="KW-0808">Transferase</keyword>
<dbReference type="InterPro" id="IPR011009">
    <property type="entry name" value="Kinase-like_dom_sf"/>
</dbReference>
<dbReference type="InParanoid" id="A7RIL6"/>
<protein>
    <recommendedName>
        <fullName evidence="9">Protein kinase domain-containing protein</fullName>
    </recommendedName>
</protein>
<dbReference type="Proteomes" id="UP000001593">
    <property type="component" value="Unassembled WGS sequence"/>
</dbReference>
<evidence type="ECO:0000256" key="1">
    <source>
        <dbReference type="ARBA" id="ARBA00022527"/>
    </source>
</evidence>
<evidence type="ECO:0000313" key="11">
    <source>
        <dbReference type="Proteomes" id="UP000001593"/>
    </source>
</evidence>
<dbReference type="Gene3D" id="3.30.200.20">
    <property type="entry name" value="Phosphorylase Kinase, domain 1"/>
    <property type="match status" value="1"/>
</dbReference>
<dbReference type="STRING" id="45351.A7RIL6"/>
<evidence type="ECO:0000256" key="2">
    <source>
        <dbReference type="ARBA" id="ARBA00022679"/>
    </source>
</evidence>
<keyword evidence="11" id="KW-1185">Reference proteome</keyword>
<evidence type="ECO:0000259" key="9">
    <source>
        <dbReference type="PROSITE" id="PS50011"/>
    </source>
</evidence>
<comment type="similarity">
    <text evidence="7">Belongs to the protein kinase superfamily.</text>
</comment>
<evidence type="ECO:0000256" key="4">
    <source>
        <dbReference type="ARBA" id="ARBA00022777"/>
    </source>
</evidence>
<dbReference type="OrthoDB" id="354826at2759"/>
<gene>
    <name evidence="10" type="ORF">NEMVEDRAFT_v1g236378</name>
</gene>
<dbReference type="FunFam" id="1.10.510.10:FF:000169">
    <property type="entry name" value="Serine/threonine-protein kinase 32A"/>
    <property type="match status" value="1"/>
</dbReference>
<dbReference type="InterPro" id="IPR000719">
    <property type="entry name" value="Prot_kinase_dom"/>
</dbReference>
<dbReference type="PhylomeDB" id="A7RIL6"/>
<organism evidence="10 11">
    <name type="scientific">Nematostella vectensis</name>
    <name type="common">Starlet sea anemone</name>
    <dbReference type="NCBI Taxonomy" id="45351"/>
    <lineage>
        <taxon>Eukaryota</taxon>
        <taxon>Metazoa</taxon>
        <taxon>Cnidaria</taxon>
        <taxon>Anthozoa</taxon>
        <taxon>Hexacorallia</taxon>
        <taxon>Actiniaria</taxon>
        <taxon>Edwardsiidae</taxon>
        <taxon>Nematostella</taxon>
    </lineage>
</organism>
<dbReference type="GO" id="GO:0005524">
    <property type="term" value="F:ATP binding"/>
    <property type="evidence" value="ECO:0007669"/>
    <property type="project" value="UniProtKB-UniRule"/>
</dbReference>
<dbReference type="eggNOG" id="KOG0598">
    <property type="taxonomic scope" value="Eukaryota"/>
</dbReference>
<keyword evidence="4" id="KW-0418">Kinase</keyword>
<dbReference type="PROSITE" id="PS00108">
    <property type="entry name" value="PROTEIN_KINASE_ST"/>
    <property type="match status" value="1"/>
</dbReference>
<dbReference type="GO" id="GO:0004674">
    <property type="term" value="F:protein serine/threonine kinase activity"/>
    <property type="evidence" value="ECO:0000318"/>
    <property type="project" value="GO_Central"/>
</dbReference>
<evidence type="ECO:0000256" key="7">
    <source>
        <dbReference type="RuleBase" id="RU000304"/>
    </source>
</evidence>
<dbReference type="InterPro" id="IPR008271">
    <property type="entry name" value="Ser/Thr_kinase_AS"/>
</dbReference>
<name>A7RIL6_NEMVE</name>
<dbReference type="SUPFAM" id="SSF56112">
    <property type="entry name" value="Protein kinase-like (PK-like)"/>
    <property type="match status" value="1"/>
</dbReference>
<feature type="region of interest" description="Disordered" evidence="8">
    <location>
        <begin position="379"/>
        <end position="402"/>
    </location>
</feature>
<dbReference type="SMART" id="SM00220">
    <property type="entry name" value="S_TKc"/>
    <property type="match status" value="1"/>
</dbReference>
<dbReference type="PROSITE" id="PS50011">
    <property type="entry name" value="PROTEIN_KINASE_DOM"/>
    <property type="match status" value="1"/>
</dbReference>
<feature type="compositionally biased region" description="Acidic residues" evidence="8">
    <location>
        <begin position="392"/>
        <end position="402"/>
    </location>
</feature>
<proteinExistence type="inferred from homology"/>
<evidence type="ECO:0000256" key="3">
    <source>
        <dbReference type="ARBA" id="ARBA00022741"/>
    </source>
</evidence>
<keyword evidence="3 6" id="KW-0547">Nucleotide-binding</keyword>